<evidence type="ECO:0000256" key="7">
    <source>
        <dbReference type="ARBA" id="ARBA00023163"/>
    </source>
</evidence>
<accession>A0A3N4IGN5</accession>
<evidence type="ECO:0000313" key="10">
    <source>
        <dbReference type="EMBL" id="RPA84786.1"/>
    </source>
</evidence>
<evidence type="ECO:0000259" key="9">
    <source>
        <dbReference type="PROSITE" id="PS00028"/>
    </source>
</evidence>
<dbReference type="AlphaFoldDB" id="A0A3N4IGN5"/>
<feature type="region of interest" description="Disordered" evidence="8">
    <location>
        <begin position="827"/>
        <end position="866"/>
    </location>
</feature>
<dbReference type="SMART" id="SM00249">
    <property type="entry name" value="PHD"/>
    <property type="match status" value="1"/>
</dbReference>
<dbReference type="GO" id="GO:0016586">
    <property type="term" value="C:RSC-type complex"/>
    <property type="evidence" value="ECO:0007669"/>
    <property type="project" value="TreeGrafter"/>
</dbReference>
<keyword evidence="3" id="KW-0863">Zinc-finger</keyword>
<keyword evidence="5" id="KW-0156">Chromatin regulator</keyword>
<dbReference type="InterPro" id="IPR019786">
    <property type="entry name" value="Zinc_finger_PHD-type_CS"/>
</dbReference>
<dbReference type="PANTHER" id="PTHR22597">
    <property type="entry name" value="POLYCOMB GROUP PROTEIN"/>
    <property type="match status" value="1"/>
</dbReference>
<feature type="compositionally biased region" description="Basic and acidic residues" evidence="8">
    <location>
        <begin position="295"/>
        <end position="304"/>
    </location>
</feature>
<proteinExistence type="inferred from homology"/>
<evidence type="ECO:0000256" key="3">
    <source>
        <dbReference type="ARBA" id="ARBA00022771"/>
    </source>
</evidence>
<keyword evidence="7" id="KW-0804">Transcription</keyword>
<dbReference type="SUPFAM" id="SSF57903">
    <property type="entry name" value="FYVE/PHD zinc finger"/>
    <property type="match status" value="1"/>
</dbReference>
<dbReference type="GO" id="GO:0031490">
    <property type="term" value="F:chromatin DNA binding"/>
    <property type="evidence" value="ECO:0007669"/>
    <property type="project" value="TreeGrafter"/>
</dbReference>
<dbReference type="InterPro" id="IPR057540">
    <property type="entry name" value="Znf_SUZ12"/>
</dbReference>
<dbReference type="CDD" id="cd21552">
    <property type="entry name" value="VEFS-box_ctSUZ12-like"/>
    <property type="match status" value="1"/>
</dbReference>
<feature type="domain" description="C2H2-type" evidence="9">
    <location>
        <begin position="437"/>
        <end position="458"/>
    </location>
</feature>
<comment type="similarity">
    <text evidence="1">Belongs to the VEFS (VRN2-EMF2-FIS2-SU(Z)12) family.</text>
</comment>
<evidence type="ECO:0000256" key="4">
    <source>
        <dbReference type="ARBA" id="ARBA00022833"/>
    </source>
</evidence>
<dbReference type="STRING" id="1160509.A0A3N4IGN5"/>
<feature type="region of interest" description="Disordered" evidence="8">
    <location>
        <begin position="1"/>
        <end position="36"/>
    </location>
</feature>
<keyword evidence="11" id="KW-1185">Reference proteome</keyword>
<keyword evidence="4" id="KW-0862">Zinc</keyword>
<dbReference type="PROSITE" id="PS00028">
    <property type="entry name" value="ZINC_FINGER_C2H2_1"/>
    <property type="match status" value="1"/>
</dbReference>
<dbReference type="EMBL" id="ML119657">
    <property type="protein sequence ID" value="RPA84786.1"/>
    <property type="molecule type" value="Genomic_DNA"/>
</dbReference>
<dbReference type="InterPro" id="IPR001965">
    <property type="entry name" value="Znf_PHD"/>
</dbReference>
<feature type="region of interest" description="Disordered" evidence="8">
    <location>
        <begin position="259"/>
        <end position="304"/>
    </location>
</feature>
<reference evidence="10 11" key="1">
    <citation type="journal article" date="2018" name="Nat. Ecol. Evol.">
        <title>Pezizomycetes genomes reveal the molecular basis of ectomycorrhizal truffle lifestyle.</title>
        <authorList>
            <person name="Murat C."/>
            <person name="Payen T."/>
            <person name="Noel B."/>
            <person name="Kuo A."/>
            <person name="Morin E."/>
            <person name="Chen J."/>
            <person name="Kohler A."/>
            <person name="Krizsan K."/>
            <person name="Balestrini R."/>
            <person name="Da Silva C."/>
            <person name="Montanini B."/>
            <person name="Hainaut M."/>
            <person name="Levati E."/>
            <person name="Barry K.W."/>
            <person name="Belfiori B."/>
            <person name="Cichocki N."/>
            <person name="Clum A."/>
            <person name="Dockter R.B."/>
            <person name="Fauchery L."/>
            <person name="Guy J."/>
            <person name="Iotti M."/>
            <person name="Le Tacon F."/>
            <person name="Lindquist E.A."/>
            <person name="Lipzen A."/>
            <person name="Malagnac F."/>
            <person name="Mello A."/>
            <person name="Molinier V."/>
            <person name="Miyauchi S."/>
            <person name="Poulain J."/>
            <person name="Riccioni C."/>
            <person name="Rubini A."/>
            <person name="Sitrit Y."/>
            <person name="Splivallo R."/>
            <person name="Traeger S."/>
            <person name="Wang M."/>
            <person name="Zifcakova L."/>
            <person name="Wipf D."/>
            <person name="Zambonelli A."/>
            <person name="Paolocci F."/>
            <person name="Nowrousian M."/>
            <person name="Ottonello S."/>
            <person name="Baldrian P."/>
            <person name="Spatafora J.W."/>
            <person name="Henrissat B."/>
            <person name="Nagy L.G."/>
            <person name="Aury J.M."/>
            <person name="Wincker P."/>
            <person name="Grigoriev I.V."/>
            <person name="Bonfante P."/>
            <person name="Martin F.M."/>
        </authorList>
    </citation>
    <scope>NUCLEOTIDE SEQUENCE [LARGE SCALE GENOMIC DNA]</scope>
    <source>
        <strain evidence="10 11">RN42</strain>
    </source>
</reference>
<evidence type="ECO:0000256" key="8">
    <source>
        <dbReference type="SAM" id="MobiDB-lite"/>
    </source>
</evidence>
<dbReference type="InterPro" id="IPR011011">
    <property type="entry name" value="Znf_FYVE_PHD"/>
</dbReference>
<feature type="compositionally biased region" description="Low complexity" evidence="8">
    <location>
        <begin position="835"/>
        <end position="846"/>
    </location>
</feature>
<evidence type="ECO:0000256" key="6">
    <source>
        <dbReference type="ARBA" id="ARBA00023015"/>
    </source>
</evidence>
<dbReference type="InterPro" id="IPR013087">
    <property type="entry name" value="Znf_C2H2_type"/>
</dbReference>
<dbReference type="Pfam" id="PF23320">
    <property type="entry name" value="Zn_SUZ12"/>
    <property type="match status" value="1"/>
</dbReference>
<dbReference type="Gene3D" id="3.30.40.10">
    <property type="entry name" value="Zinc/RING finger domain, C3HC4 (zinc finger)"/>
    <property type="match status" value="1"/>
</dbReference>
<protein>
    <recommendedName>
        <fullName evidence="9">C2H2-type domain-containing protein</fullName>
    </recommendedName>
</protein>
<organism evidence="10 11">
    <name type="scientific">Ascobolus immersus RN42</name>
    <dbReference type="NCBI Taxonomy" id="1160509"/>
    <lineage>
        <taxon>Eukaryota</taxon>
        <taxon>Fungi</taxon>
        <taxon>Dikarya</taxon>
        <taxon>Ascomycota</taxon>
        <taxon>Pezizomycotina</taxon>
        <taxon>Pezizomycetes</taxon>
        <taxon>Pezizales</taxon>
        <taxon>Ascobolaceae</taxon>
        <taxon>Ascobolus</taxon>
    </lineage>
</organism>
<evidence type="ECO:0000256" key="5">
    <source>
        <dbReference type="ARBA" id="ARBA00022853"/>
    </source>
</evidence>
<dbReference type="InterPro" id="IPR013083">
    <property type="entry name" value="Znf_RING/FYVE/PHD"/>
</dbReference>
<dbReference type="InterPro" id="IPR019135">
    <property type="entry name" value="Polycomb_protein_VEFS-Box"/>
</dbReference>
<dbReference type="OrthoDB" id="166746at2759"/>
<evidence type="ECO:0000313" key="11">
    <source>
        <dbReference type="Proteomes" id="UP000275078"/>
    </source>
</evidence>
<keyword evidence="6" id="KW-0805">Transcription regulation</keyword>
<feature type="compositionally biased region" description="Polar residues" evidence="8">
    <location>
        <begin position="280"/>
        <end position="289"/>
    </location>
</feature>
<dbReference type="Proteomes" id="UP000275078">
    <property type="component" value="Unassembled WGS sequence"/>
</dbReference>
<name>A0A3N4IGN5_ASCIM</name>
<evidence type="ECO:0000256" key="2">
    <source>
        <dbReference type="ARBA" id="ARBA00022723"/>
    </source>
</evidence>
<dbReference type="PANTHER" id="PTHR22597:SF0">
    <property type="entry name" value="POLYCOMB PROTEIN SUZ12"/>
    <property type="match status" value="1"/>
</dbReference>
<dbReference type="GO" id="GO:0008270">
    <property type="term" value="F:zinc ion binding"/>
    <property type="evidence" value="ECO:0007669"/>
    <property type="project" value="UniProtKB-KW"/>
</dbReference>
<dbReference type="GO" id="GO:0006325">
    <property type="term" value="P:chromatin organization"/>
    <property type="evidence" value="ECO:0007669"/>
    <property type="project" value="UniProtKB-KW"/>
</dbReference>
<gene>
    <name evidence="10" type="ORF">BJ508DRAFT_359496</name>
</gene>
<keyword evidence="2" id="KW-0479">Metal-binding</keyword>
<sequence length="866" mass="99036">MTRSIPLSKQSHASASHNTAITNFTSNPTPGPQCSSFEPSTFARQIQEWIAMANERHGRLSGNASLYLYQARDKTSGFLQRNIDRVLAHNEHLRNGAPPGQTTKRRRLTKINEIYEKLLYTWEESESAPLLQIEFPDLRVQLCEPHNDISHFTISTPYTGPFKCRAELVLYHNIRSISQEIRSEEVKRLETTCKMTIDPGNPHFVRLKLEEPFRLDARDFLVRGTADPNVYVFGDMFRAVVSFTPLTKNAVWPPLVKKSEGTGMPKDATPNGGTGPYTLDSVTIPVSVSKSRRQTRQEPTKTRTTREIKTAYGIGHPPEWETPATLQAIIEDLPRCPQRGTKLPTYFLDKGTQWYGFGDKELRLTIKAGWNQSFEVYKPMVMQRFQKAHDSLRGIRKERARSRTDGVCRVRYCFRDVDNDGDVRSDEFEPAEDGFPCCNCHLRFRSPESLCFHLVASHGRFSFEFTKSDEKDGPKLEVGVDLSRTSTDPYGERKREERELWIRPKGPFDLDQFIDGRWGWGALPPDVQHFIDGSWNWEPTPQATPEVENMDTVTAPEEEDWRAALSQTKVVPFDPKAVKILPPRHKRMSKVPKAYHKWDSRVFVRSKTKRFLEEGEVVSESDDDVDEEWLKDAHDSVIDDFTDVSISEKRLIKLWDRHIFEERPAAARFMPAVLVRFVRKHREQIAETELLVEFWKLGLSLIQCNSIDASCLTECMKMLKGEHGWSSFGKSKFGIGLGVTDPNERPMPGDYALEDWELVDQTTLLTIRENNEKRVEKPREDNFGPCICGEPWTKFGMVACDGEDCAKRMFHMDCMFPKGHERPDHFLCPDCKQKAPPSSSSSSSAPAPAPAPAPSPHFSLRPRGRR</sequence>
<evidence type="ECO:0000256" key="1">
    <source>
        <dbReference type="ARBA" id="ARBA00007416"/>
    </source>
</evidence>
<dbReference type="PROSITE" id="PS01359">
    <property type="entry name" value="ZF_PHD_1"/>
    <property type="match status" value="1"/>
</dbReference>
<dbReference type="Pfam" id="PF09733">
    <property type="entry name" value="VEFS-Box"/>
    <property type="match status" value="1"/>
</dbReference>